<dbReference type="AlphaFoldDB" id="A0A6A6ACU6"/>
<dbReference type="SUPFAM" id="SSF52047">
    <property type="entry name" value="RNI-like"/>
    <property type="match status" value="1"/>
</dbReference>
<proteinExistence type="predicted"/>
<evidence type="ECO:0000313" key="1">
    <source>
        <dbReference type="EMBL" id="KAF2128697.1"/>
    </source>
</evidence>
<feature type="non-terminal residue" evidence="1">
    <location>
        <position position="1"/>
    </location>
</feature>
<keyword evidence="2" id="KW-1185">Reference proteome</keyword>
<dbReference type="OrthoDB" id="2520703at2759"/>
<dbReference type="Gene3D" id="3.80.10.10">
    <property type="entry name" value="Ribonuclease Inhibitor"/>
    <property type="match status" value="1"/>
</dbReference>
<feature type="non-terminal residue" evidence="1">
    <location>
        <position position="445"/>
    </location>
</feature>
<reference evidence="1" key="1">
    <citation type="journal article" date="2020" name="Stud. Mycol.">
        <title>101 Dothideomycetes genomes: a test case for predicting lifestyles and emergence of pathogens.</title>
        <authorList>
            <person name="Haridas S."/>
            <person name="Albert R."/>
            <person name="Binder M."/>
            <person name="Bloem J."/>
            <person name="Labutti K."/>
            <person name="Salamov A."/>
            <person name="Andreopoulos B."/>
            <person name="Baker S."/>
            <person name="Barry K."/>
            <person name="Bills G."/>
            <person name="Bluhm B."/>
            <person name="Cannon C."/>
            <person name="Castanera R."/>
            <person name="Culley D."/>
            <person name="Daum C."/>
            <person name="Ezra D."/>
            <person name="Gonzalez J."/>
            <person name="Henrissat B."/>
            <person name="Kuo A."/>
            <person name="Liang C."/>
            <person name="Lipzen A."/>
            <person name="Lutzoni F."/>
            <person name="Magnuson J."/>
            <person name="Mondo S."/>
            <person name="Nolan M."/>
            <person name="Ohm R."/>
            <person name="Pangilinan J."/>
            <person name="Park H.-J."/>
            <person name="Ramirez L."/>
            <person name="Alfaro M."/>
            <person name="Sun H."/>
            <person name="Tritt A."/>
            <person name="Yoshinaga Y."/>
            <person name="Zwiers L.-H."/>
            <person name="Turgeon B."/>
            <person name="Goodwin S."/>
            <person name="Spatafora J."/>
            <person name="Crous P."/>
            <person name="Grigoriev I."/>
        </authorList>
    </citation>
    <scope>NUCLEOTIDE SEQUENCE</scope>
    <source>
        <strain evidence="1">CBS 119687</strain>
    </source>
</reference>
<dbReference type="GeneID" id="54403276"/>
<sequence>LHDLPDELLLEIFSSLECIRSYEPQYTAFTNKEKERTRQRENKVRQLTLYSLCLTSRRFRVIATPILYTSCTSTATWHSSKSLASFHKTISAPGTGYGLTTPLANCLRYVENRFSDHLGNSLEHDSGTVDATDMLGQHFFLLSDIITKAPNLQHISVVNIESGDMPFWRHLIPLEADANTALATTKIASHGFPKLRTLCIQIHSLDTFGKLAEDAVWFQHICTALATVPSLSELRASDISTHDMLTVPSSGYQNLQRLELTMCCLNMQEVGTLLHACLDLRHFSCIWSACYVGEAAFADLRSGLLQHEKSLRTLVLDMREMIFDFVSSIYPQPLGSLHSLVALETLVICECSLLEPDSWLFTFLGQKSERRVAELLPENIEDLTVLLRNDGHSDVNPLDEAPVLWHLIEDCNVLLPKLRNVNLEMDHTLSTDRLQAAFNDANIEF</sequence>
<evidence type="ECO:0000313" key="2">
    <source>
        <dbReference type="Proteomes" id="UP000799771"/>
    </source>
</evidence>
<dbReference type="RefSeq" id="XP_033523086.1">
    <property type="nucleotide sequence ID" value="XM_033662844.1"/>
</dbReference>
<name>A0A6A6ACU6_9PLEO</name>
<dbReference type="InterPro" id="IPR032675">
    <property type="entry name" value="LRR_dom_sf"/>
</dbReference>
<dbReference type="Proteomes" id="UP000799771">
    <property type="component" value="Unassembled WGS sequence"/>
</dbReference>
<accession>A0A6A6ACU6</accession>
<dbReference type="EMBL" id="ML977508">
    <property type="protein sequence ID" value="KAF2128697.1"/>
    <property type="molecule type" value="Genomic_DNA"/>
</dbReference>
<protein>
    <submittedName>
        <fullName evidence="1">Uncharacterized protein</fullName>
    </submittedName>
</protein>
<organism evidence="1 2">
    <name type="scientific">Dothidotthia symphoricarpi CBS 119687</name>
    <dbReference type="NCBI Taxonomy" id="1392245"/>
    <lineage>
        <taxon>Eukaryota</taxon>
        <taxon>Fungi</taxon>
        <taxon>Dikarya</taxon>
        <taxon>Ascomycota</taxon>
        <taxon>Pezizomycotina</taxon>
        <taxon>Dothideomycetes</taxon>
        <taxon>Pleosporomycetidae</taxon>
        <taxon>Pleosporales</taxon>
        <taxon>Dothidotthiaceae</taxon>
        <taxon>Dothidotthia</taxon>
    </lineage>
</organism>
<gene>
    <name evidence="1" type="ORF">P153DRAFT_263017</name>
</gene>